<proteinExistence type="predicted"/>
<comment type="caution">
    <text evidence="1">The sequence shown here is derived from an EMBL/GenBank/DDBJ whole genome shotgun (WGS) entry which is preliminary data.</text>
</comment>
<organism evidence="1 2">
    <name type="scientific">Nocardiopsis codii</name>
    <dbReference type="NCBI Taxonomy" id="3065942"/>
    <lineage>
        <taxon>Bacteria</taxon>
        <taxon>Bacillati</taxon>
        <taxon>Actinomycetota</taxon>
        <taxon>Actinomycetes</taxon>
        <taxon>Streptosporangiales</taxon>
        <taxon>Nocardiopsidaceae</taxon>
        <taxon>Nocardiopsis</taxon>
    </lineage>
</organism>
<name>A0ABU7KBD1_9ACTN</name>
<reference evidence="1 2" key="1">
    <citation type="submission" date="2023-08" db="EMBL/GenBank/DDBJ databases">
        <authorList>
            <person name="Girao M."/>
            <person name="Carvalho M.F."/>
        </authorList>
    </citation>
    <scope>NUCLEOTIDE SEQUENCE [LARGE SCALE GENOMIC DNA]</scope>
    <source>
        <strain evidence="1 2">CT-R113</strain>
    </source>
</reference>
<dbReference type="RefSeq" id="WP_330093284.1">
    <property type="nucleotide sequence ID" value="NZ_JAUZMY010000020.1"/>
</dbReference>
<keyword evidence="2" id="KW-1185">Reference proteome</keyword>
<accession>A0ABU7KBD1</accession>
<protein>
    <submittedName>
        <fullName evidence="1">Uncharacterized protein</fullName>
    </submittedName>
</protein>
<dbReference type="Proteomes" id="UP001356095">
    <property type="component" value="Unassembled WGS sequence"/>
</dbReference>
<evidence type="ECO:0000313" key="1">
    <source>
        <dbReference type="EMBL" id="MEE2039512.1"/>
    </source>
</evidence>
<sequence length="51" mass="5526">MAPGADVVITSRDGAQIAEVAKTLTEAHEGRRAVGWRPVPLRRVTWPGCSR</sequence>
<dbReference type="EMBL" id="JAUZMY010000020">
    <property type="protein sequence ID" value="MEE2039512.1"/>
    <property type="molecule type" value="Genomic_DNA"/>
</dbReference>
<evidence type="ECO:0000313" key="2">
    <source>
        <dbReference type="Proteomes" id="UP001356095"/>
    </source>
</evidence>
<gene>
    <name evidence="1" type="ORF">Q8791_20020</name>
</gene>